<dbReference type="EMBL" id="JQ691611">
    <property type="protein sequence ID" value="AFH21077.1"/>
    <property type="molecule type" value="Genomic_DNA"/>
</dbReference>
<dbReference type="OrthoDB" id="20086at10239"/>
<dbReference type="GeneID" id="18563035"/>
<dbReference type="RefSeq" id="YP_009015155.1">
    <property type="nucleotide sequence ID" value="NC_023717.1"/>
</dbReference>
<keyword evidence="2" id="KW-1185">Reference proteome</keyword>
<organism evidence="1 2">
    <name type="scientific">Cronobacter phage CR9</name>
    <dbReference type="NCBI Taxonomy" id="1162290"/>
    <lineage>
        <taxon>Viruses</taxon>
        <taxon>Duplodnaviria</taxon>
        <taxon>Heunggongvirae</taxon>
        <taxon>Uroviricota</taxon>
        <taxon>Caudoviricetes</taxon>
        <taxon>Vequintavirinae</taxon>
        <taxon>Certrevirus</taxon>
        <taxon>Certrevirus CR9</taxon>
    </lineage>
</organism>
<evidence type="ECO:0000313" key="2">
    <source>
        <dbReference type="Proteomes" id="UP000011829"/>
    </source>
</evidence>
<dbReference type="Proteomes" id="UP000011829">
    <property type="component" value="Segment"/>
</dbReference>
<proteinExistence type="predicted"/>
<evidence type="ECO:0000313" key="1">
    <source>
        <dbReference type="EMBL" id="AFH21077.1"/>
    </source>
</evidence>
<reference evidence="1 2" key="1">
    <citation type="submission" date="2012-02" db="EMBL/GenBank/DDBJ databases">
        <title>Complete Genome Sequence of Cronobacter sakazakii Bacteriophage CR9.</title>
        <authorList>
            <person name="Shin H."/>
            <person name="Lee J.-H."/>
            <person name="Kim Y."/>
            <person name="Ryu S."/>
        </authorList>
    </citation>
    <scope>NUCLEOTIDE SEQUENCE [LARGE SCALE GENOMIC DNA]</scope>
</reference>
<protein>
    <submittedName>
        <fullName evidence="1">Uncharacterized protein</fullName>
    </submittedName>
</protein>
<dbReference type="KEGG" id="vg:18563035"/>
<sequence>MHVDDMHWHLWEAIAVEAHDMYRKGFVSKGLDIEVSAITQETQSSGRFSEALRQRACLVVEAINPHVKEWLKAVAIEYEEMNREAEMYERDRRLQQGVSEGADRHCFGA</sequence>
<name>M1F1D0_9CAUD</name>
<gene>
    <name evidence="1" type="ORF">CR9_193</name>
</gene>
<accession>M1F1D0</accession>